<keyword evidence="4 5" id="KW-0472">Membrane</keyword>
<comment type="subcellular location">
    <subcellularLocation>
        <location evidence="1">Membrane</location>
        <topology evidence="1">Multi-pass membrane protein</topology>
    </subcellularLocation>
</comment>
<evidence type="ECO:0000313" key="7">
    <source>
        <dbReference type="WBParaSite" id="SPAL_0000635850.1"/>
    </source>
</evidence>
<organism evidence="6 7">
    <name type="scientific">Strongyloides papillosus</name>
    <name type="common">Intestinal threadworm</name>
    <dbReference type="NCBI Taxonomy" id="174720"/>
    <lineage>
        <taxon>Eukaryota</taxon>
        <taxon>Metazoa</taxon>
        <taxon>Ecdysozoa</taxon>
        <taxon>Nematoda</taxon>
        <taxon>Chromadorea</taxon>
        <taxon>Rhabditida</taxon>
        <taxon>Tylenchina</taxon>
        <taxon>Panagrolaimomorpha</taxon>
        <taxon>Strongyloidoidea</taxon>
        <taxon>Strongyloididae</taxon>
        <taxon>Strongyloides</taxon>
    </lineage>
</organism>
<reference evidence="7" key="1">
    <citation type="submission" date="2017-02" db="UniProtKB">
        <authorList>
            <consortium name="WormBaseParasite"/>
        </authorList>
    </citation>
    <scope>IDENTIFICATION</scope>
</reference>
<evidence type="ECO:0000256" key="4">
    <source>
        <dbReference type="ARBA" id="ARBA00023136"/>
    </source>
</evidence>
<feature type="transmembrane region" description="Helical" evidence="5">
    <location>
        <begin position="181"/>
        <end position="199"/>
    </location>
</feature>
<keyword evidence="6" id="KW-1185">Reference proteome</keyword>
<feature type="transmembrane region" description="Helical" evidence="5">
    <location>
        <begin position="88"/>
        <end position="108"/>
    </location>
</feature>
<dbReference type="WBParaSite" id="SPAL_0000635850.1">
    <property type="protein sequence ID" value="SPAL_0000635850.1"/>
    <property type="gene ID" value="SPAL_0000635850"/>
</dbReference>
<dbReference type="Proteomes" id="UP000046392">
    <property type="component" value="Unplaced"/>
</dbReference>
<keyword evidence="2 5" id="KW-0812">Transmembrane</keyword>
<dbReference type="PANTHER" id="PTHR47521">
    <property type="entry name" value="SERPENTINE RECEPTOR, CLASS E (EPSILON)-RELATED"/>
    <property type="match status" value="1"/>
</dbReference>
<dbReference type="InterPro" id="IPR019408">
    <property type="entry name" value="7TM_GPCR_serpentine_rcpt_Srab"/>
</dbReference>
<evidence type="ECO:0000256" key="3">
    <source>
        <dbReference type="ARBA" id="ARBA00022989"/>
    </source>
</evidence>
<feature type="transmembrane region" description="Helical" evidence="5">
    <location>
        <begin position="47"/>
        <end position="68"/>
    </location>
</feature>
<dbReference type="InterPro" id="IPR052860">
    <property type="entry name" value="NRL-GPCR1"/>
</dbReference>
<evidence type="ECO:0000256" key="5">
    <source>
        <dbReference type="SAM" id="Phobius"/>
    </source>
</evidence>
<feature type="transmembrane region" description="Helical" evidence="5">
    <location>
        <begin position="228"/>
        <end position="254"/>
    </location>
</feature>
<dbReference type="GO" id="GO:0016020">
    <property type="term" value="C:membrane"/>
    <property type="evidence" value="ECO:0007669"/>
    <property type="project" value="UniProtKB-SubCell"/>
</dbReference>
<evidence type="ECO:0000313" key="6">
    <source>
        <dbReference type="Proteomes" id="UP000046392"/>
    </source>
</evidence>
<evidence type="ECO:0000256" key="1">
    <source>
        <dbReference type="ARBA" id="ARBA00004141"/>
    </source>
</evidence>
<proteinExistence type="predicted"/>
<sequence>MNSIDFTLIPIKVPIVEICGNVLALIFLILFFKHLIFQKHYHLNIRIFMIGLLIYSVFIIIARFLIFLGLMEGKFFLSTNLGSEKYCLVSFFTLRIGSLGYNSIFYIITAERIIASVRYKTYENEKSAILCIGVLLVQFLGIFMTIFVSVDRTPESQNNQLLIPCLVQKITGKTLSVLTTTFYILNILCFLAYIILIIVNNRLYKWSSSNSLGNILSMKYQILENLQFLNAFLPCIITYLIASIATSIIVLYYWSLLEKQNRSREDIFYGIEIIQLSDIVSTISFIIIPLITNYKLDNLVRFSRKKGNKISPSKTKSTENMNVNGKLTKLNENEVYFEQFKKQWN</sequence>
<protein>
    <submittedName>
        <fullName evidence="7">G_PROTEIN_RECEP_F1_2 domain-containing protein</fullName>
    </submittedName>
</protein>
<feature type="transmembrane region" description="Helical" evidence="5">
    <location>
        <begin position="128"/>
        <end position="150"/>
    </location>
</feature>
<name>A0A0N5BK97_STREA</name>
<keyword evidence="3 5" id="KW-1133">Transmembrane helix</keyword>
<dbReference type="AlphaFoldDB" id="A0A0N5BK97"/>
<dbReference type="Pfam" id="PF10292">
    <property type="entry name" value="7TM_GPCR_Srab"/>
    <property type="match status" value="1"/>
</dbReference>
<feature type="transmembrane region" description="Helical" evidence="5">
    <location>
        <begin position="15"/>
        <end position="35"/>
    </location>
</feature>
<feature type="transmembrane region" description="Helical" evidence="5">
    <location>
        <begin position="274"/>
        <end position="296"/>
    </location>
</feature>
<dbReference type="PANTHER" id="PTHR47521:SF7">
    <property type="entry name" value="SERPENTINE RECEPTOR CLASS EPSILON-6"/>
    <property type="match status" value="1"/>
</dbReference>
<evidence type="ECO:0000256" key="2">
    <source>
        <dbReference type="ARBA" id="ARBA00022692"/>
    </source>
</evidence>
<accession>A0A0N5BK97</accession>